<organism evidence="9 10">
    <name type="scientific">Reinekea marina</name>
    <dbReference type="NCBI Taxonomy" id="1310421"/>
    <lineage>
        <taxon>Bacteria</taxon>
        <taxon>Pseudomonadati</taxon>
        <taxon>Pseudomonadota</taxon>
        <taxon>Gammaproteobacteria</taxon>
        <taxon>Oceanospirillales</taxon>
        <taxon>Saccharospirillaceae</taxon>
        <taxon>Reinekea</taxon>
    </lineage>
</organism>
<feature type="transmembrane region" description="Helical" evidence="7">
    <location>
        <begin position="78"/>
        <end position="97"/>
    </location>
</feature>
<dbReference type="CDD" id="cd00075">
    <property type="entry name" value="HATPase"/>
    <property type="match status" value="1"/>
</dbReference>
<gene>
    <name evidence="9" type="ORF">ACFOND_07680</name>
</gene>
<comment type="catalytic activity">
    <reaction evidence="1">
        <text>ATP + protein L-histidine = ADP + protein N-phospho-L-histidine.</text>
        <dbReference type="EC" id="2.7.13.3"/>
    </reaction>
</comment>
<feature type="transmembrane region" description="Helical" evidence="7">
    <location>
        <begin position="52"/>
        <end position="71"/>
    </location>
</feature>
<keyword evidence="4" id="KW-0808">Transferase</keyword>
<dbReference type="SMART" id="SM00388">
    <property type="entry name" value="HisKA"/>
    <property type="match status" value="1"/>
</dbReference>
<dbReference type="Pfam" id="PF02518">
    <property type="entry name" value="HATPase_c"/>
    <property type="match status" value="1"/>
</dbReference>
<sequence>MSKQPTHSYHRAQQLLFAFGIYRLILATALTVAAFIPKTISEVLPGASVESLQLATLAYLVLAVLGMLITINEQISKTPIIVLLITDILLVMLITRYGGGVDSGFGNLLLISVGLGGILLPLKQSLLIAAVATSSLIYTEFLPFKDSAQQELLQAALLGVGYFAEALFLQYVTQRMQSTEQLARAQADTILDLRHLNELIVQRMRTGIIVITADGAIRLVNDSARDLLGITEKRPFWLPKPLHERLIEWKKNPTKLVEGYQMDSDHPLVQLNFAKLQPTDDSDLILFVEDIGRVQQQAQQLKLASLGRLTASIAHEIRNPLGAISHAAQLLDEMADIDPADKRLLDIIHTHTERVNKIIETILDLSRKRPKKIESIGLTSLIEECINERSVTQEADQIDLQLDASIKVSLDVNQIKQVLHNIVDNGLRYSEQNTGQRRIQLVSGHLPDTEQLYLDIIDRGPGVPEEQIKLLFEPFYTTENSGTGLGLYIAKELCEANRLTLTYYNVPDGGCFRIIFSHTISQKHNIS</sequence>
<evidence type="ECO:0000313" key="10">
    <source>
        <dbReference type="Proteomes" id="UP001595710"/>
    </source>
</evidence>
<keyword evidence="7" id="KW-1133">Transmembrane helix</keyword>
<dbReference type="EMBL" id="JBHRYN010000009">
    <property type="protein sequence ID" value="MFC3701510.1"/>
    <property type="molecule type" value="Genomic_DNA"/>
</dbReference>
<evidence type="ECO:0000256" key="3">
    <source>
        <dbReference type="ARBA" id="ARBA00022553"/>
    </source>
</evidence>
<feature type="transmembrane region" description="Helical" evidence="7">
    <location>
        <begin position="109"/>
        <end position="131"/>
    </location>
</feature>
<dbReference type="SMART" id="SM00387">
    <property type="entry name" value="HATPase_c"/>
    <property type="match status" value="1"/>
</dbReference>
<dbReference type="InterPro" id="IPR005467">
    <property type="entry name" value="His_kinase_dom"/>
</dbReference>
<feature type="domain" description="Histidine kinase" evidence="8">
    <location>
        <begin position="312"/>
        <end position="520"/>
    </location>
</feature>
<keyword evidence="3" id="KW-0597">Phosphoprotein</keyword>
<dbReference type="CDD" id="cd00082">
    <property type="entry name" value="HisKA"/>
    <property type="match status" value="1"/>
</dbReference>
<comment type="caution">
    <text evidence="9">The sequence shown here is derived from an EMBL/GenBank/DDBJ whole genome shotgun (WGS) entry which is preliminary data.</text>
</comment>
<evidence type="ECO:0000313" key="9">
    <source>
        <dbReference type="EMBL" id="MFC3701510.1"/>
    </source>
</evidence>
<evidence type="ECO:0000256" key="5">
    <source>
        <dbReference type="ARBA" id="ARBA00022777"/>
    </source>
</evidence>
<accession>A0ABV7WST2</accession>
<dbReference type="InterPro" id="IPR050351">
    <property type="entry name" value="BphY/WalK/GraS-like"/>
</dbReference>
<dbReference type="GO" id="GO:0016301">
    <property type="term" value="F:kinase activity"/>
    <property type="evidence" value="ECO:0007669"/>
    <property type="project" value="UniProtKB-KW"/>
</dbReference>
<dbReference type="EC" id="2.7.13.3" evidence="2"/>
<name>A0ABV7WST2_9GAMM</name>
<dbReference type="Proteomes" id="UP001595710">
    <property type="component" value="Unassembled WGS sequence"/>
</dbReference>
<evidence type="ECO:0000256" key="4">
    <source>
        <dbReference type="ARBA" id="ARBA00022679"/>
    </source>
</evidence>
<evidence type="ECO:0000256" key="6">
    <source>
        <dbReference type="ARBA" id="ARBA00023012"/>
    </source>
</evidence>
<dbReference type="PANTHER" id="PTHR45453:SF1">
    <property type="entry name" value="PHOSPHATE REGULON SENSOR PROTEIN PHOR"/>
    <property type="match status" value="1"/>
</dbReference>
<keyword evidence="6" id="KW-0902">Two-component regulatory system</keyword>
<keyword evidence="7" id="KW-0812">Transmembrane</keyword>
<dbReference type="PROSITE" id="PS50109">
    <property type="entry name" value="HIS_KIN"/>
    <property type="match status" value="1"/>
</dbReference>
<keyword evidence="5 9" id="KW-0418">Kinase</keyword>
<dbReference type="RefSeq" id="WP_216000265.1">
    <property type="nucleotide sequence ID" value="NZ_JAUFQI010000001.1"/>
</dbReference>
<evidence type="ECO:0000256" key="1">
    <source>
        <dbReference type="ARBA" id="ARBA00000085"/>
    </source>
</evidence>
<proteinExistence type="predicted"/>
<protein>
    <recommendedName>
        <fullName evidence="2">histidine kinase</fullName>
        <ecNumber evidence="2">2.7.13.3</ecNumber>
    </recommendedName>
</protein>
<dbReference type="Pfam" id="PF00512">
    <property type="entry name" value="HisKA"/>
    <property type="match status" value="1"/>
</dbReference>
<feature type="transmembrane region" description="Helical" evidence="7">
    <location>
        <begin position="152"/>
        <end position="172"/>
    </location>
</feature>
<dbReference type="InterPro" id="IPR003661">
    <property type="entry name" value="HisK_dim/P_dom"/>
</dbReference>
<dbReference type="Pfam" id="PF00989">
    <property type="entry name" value="PAS"/>
    <property type="match status" value="1"/>
</dbReference>
<keyword evidence="7" id="KW-0472">Membrane</keyword>
<dbReference type="InterPro" id="IPR003594">
    <property type="entry name" value="HATPase_dom"/>
</dbReference>
<dbReference type="InterPro" id="IPR013767">
    <property type="entry name" value="PAS_fold"/>
</dbReference>
<evidence type="ECO:0000256" key="2">
    <source>
        <dbReference type="ARBA" id="ARBA00012438"/>
    </source>
</evidence>
<evidence type="ECO:0000259" key="8">
    <source>
        <dbReference type="PROSITE" id="PS50109"/>
    </source>
</evidence>
<feature type="transmembrane region" description="Helical" evidence="7">
    <location>
        <begin position="21"/>
        <end position="40"/>
    </location>
</feature>
<reference evidence="10" key="1">
    <citation type="journal article" date="2019" name="Int. J. Syst. Evol. Microbiol.">
        <title>The Global Catalogue of Microorganisms (GCM) 10K type strain sequencing project: providing services to taxonomists for standard genome sequencing and annotation.</title>
        <authorList>
            <consortium name="The Broad Institute Genomics Platform"/>
            <consortium name="The Broad Institute Genome Sequencing Center for Infectious Disease"/>
            <person name="Wu L."/>
            <person name="Ma J."/>
        </authorList>
    </citation>
    <scope>NUCLEOTIDE SEQUENCE [LARGE SCALE GENOMIC DNA]</scope>
    <source>
        <strain evidence="10">CECT 8288</strain>
    </source>
</reference>
<dbReference type="PANTHER" id="PTHR45453">
    <property type="entry name" value="PHOSPHATE REGULON SENSOR PROTEIN PHOR"/>
    <property type="match status" value="1"/>
</dbReference>
<keyword evidence="10" id="KW-1185">Reference proteome</keyword>
<evidence type="ECO:0000256" key="7">
    <source>
        <dbReference type="SAM" id="Phobius"/>
    </source>
</evidence>
<dbReference type="Pfam" id="PF25323">
    <property type="entry name" value="6TM_PilS"/>
    <property type="match status" value="1"/>
</dbReference>